<feature type="transmembrane region" description="Helical" evidence="14">
    <location>
        <begin position="57"/>
        <end position="80"/>
    </location>
</feature>
<dbReference type="SUPFAM" id="SSF158472">
    <property type="entry name" value="HAMP domain-like"/>
    <property type="match status" value="1"/>
</dbReference>
<dbReference type="InterPro" id="IPR005467">
    <property type="entry name" value="His_kinase_dom"/>
</dbReference>
<keyword evidence="5" id="KW-0597">Phosphoprotein</keyword>
<dbReference type="InterPro" id="IPR036097">
    <property type="entry name" value="HisK_dim/P_sf"/>
</dbReference>
<dbReference type="InterPro" id="IPR045671">
    <property type="entry name" value="NtrY-like_N"/>
</dbReference>
<evidence type="ECO:0000256" key="7">
    <source>
        <dbReference type="ARBA" id="ARBA00022692"/>
    </source>
</evidence>
<accession>A0A846N2L6</accession>
<sequence>MATTTVVKTSGRKLTGAGGLSGPAWLAISMALLSLASGGYLYLSLKTLKPTDGTPPGLIALGLVNLAMVLALGTLIAWRLVRLWAERRSGHAGSQLHARLVMTFSLIAVVPTILVAVFAAVTLNQGVEAWFSSQVKQVARNGAQVAEAYQLEHERTLTADAREIANALQKDPEIFDWKTDKVQLGILFAKLQDMTRNHGLKASFVIDSSGGVLSRTVPINNRNPNLAAAPQPTAEAWNIARDGTIVIDGKPDQGIVYALVRLTALNDAYLVLVRTVDPKVIGYYQRTQEYYDQYKATERNKSSILFTFASLYAAVSMVILLAAIWLGLWAANRIVRPISRLISAAERVSEGDLKAQVLIERGDDEMGALGAAFNRMTHQLDAQRGALIAANQQNEERRRFTETVLAGVSAGVIGLDGDGKITIVNRAAARLLNAAPEELEGQHYAEAVPELAALIRRAIQEPVGRASGEATVKRGSSTRQLSVQVTSEQGRQASGYVATFDDITDLVSAQRTAAWADVARRIAHEIKNPLTPIQLSAERLKRRYLERVGEDSQVFEQCTNTIIRQVGDIGRMVDEFSSFARMPTPVMRRECAQELVSQPLFLQREAHPEITFDSDLPKEMVYLECDGRLVSQALTNIIKNATEGIASRFAQGDDLPGKILVAIETSDSLVAFRVTDNGIGLPAEHRHRLTEPYVTTRAKGTGLGLAIVRKVMEDHGGEILLEDAAEDGKGARVSLVFPLKQRNLREKGLTDEQTRIASRV</sequence>
<keyword evidence="19" id="KW-1185">Reference proteome</keyword>
<dbReference type="InterPro" id="IPR017232">
    <property type="entry name" value="NtrY"/>
</dbReference>
<dbReference type="InterPro" id="IPR003594">
    <property type="entry name" value="HATPase_dom"/>
</dbReference>
<evidence type="ECO:0000256" key="2">
    <source>
        <dbReference type="ARBA" id="ARBA00004651"/>
    </source>
</evidence>
<dbReference type="SUPFAM" id="SSF47384">
    <property type="entry name" value="Homodimeric domain of signal transducing histidine kinase"/>
    <property type="match status" value="1"/>
</dbReference>
<comment type="subcellular location">
    <subcellularLocation>
        <location evidence="2">Cell membrane</location>
        <topology evidence="2">Multi-pass membrane protein</topology>
    </subcellularLocation>
</comment>
<dbReference type="InterPro" id="IPR035965">
    <property type="entry name" value="PAS-like_dom_sf"/>
</dbReference>
<dbReference type="GO" id="GO:0007234">
    <property type="term" value="P:osmosensory signaling via phosphorelay pathway"/>
    <property type="evidence" value="ECO:0007669"/>
    <property type="project" value="TreeGrafter"/>
</dbReference>
<dbReference type="GO" id="GO:0030295">
    <property type="term" value="F:protein kinase activator activity"/>
    <property type="evidence" value="ECO:0007669"/>
    <property type="project" value="TreeGrafter"/>
</dbReference>
<dbReference type="NCBIfam" id="TIGR00229">
    <property type="entry name" value="sensory_box"/>
    <property type="match status" value="1"/>
</dbReference>
<dbReference type="SUPFAM" id="SSF55785">
    <property type="entry name" value="PYP-like sensor domain (PAS domain)"/>
    <property type="match status" value="1"/>
</dbReference>
<evidence type="ECO:0000256" key="12">
    <source>
        <dbReference type="ARBA" id="ARBA00023012"/>
    </source>
</evidence>
<evidence type="ECO:0000313" key="19">
    <source>
        <dbReference type="Proteomes" id="UP000570514"/>
    </source>
</evidence>
<dbReference type="Gene3D" id="1.10.287.130">
    <property type="match status" value="1"/>
</dbReference>
<evidence type="ECO:0000259" key="17">
    <source>
        <dbReference type="PROSITE" id="PS50885"/>
    </source>
</evidence>
<evidence type="ECO:0000256" key="11">
    <source>
        <dbReference type="ARBA" id="ARBA00022989"/>
    </source>
</evidence>
<dbReference type="SMART" id="SM00387">
    <property type="entry name" value="HATPase_c"/>
    <property type="match status" value="1"/>
</dbReference>
<dbReference type="SMART" id="SM00304">
    <property type="entry name" value="HAMP"/>
    <property type="match status" value="1"/>
</dbReference>
<keyword evidence="8" id="KW-0547">Nucleotide-binding</keyword>
<dbReference type="GO" id="GO:0005886">
    <property type="term" value="C:plasma membrane"/>
    <property type="evidence" value="ECO:0007669"/>
    <property type="project" value="UniProtKB-SubCell"/>
</dbReference>
<evidence type="ECO:0000256" key="8">
    <source>
        <dbReference type="ARBA" id="ARBA00022741"/>
    </source>
</evidence>
<keyword evidence="11 14" id="KW-1133">Transmembrane helix</keyword>
<dbReference type="InterPro" id="IPR013767">
    <property type="entry name" value="PAS_fold"/>
</dbReference>
<dbReference type="InterPro" id="IPR004358">
    <property type="entry name" value="Sig_transdc_His_kin-like_C"/>
</dbReference>
<comment type="catalytic activity">
    <reaction evidence="1">
        <text>ATP + protein L-histidine = ADP + protein N-phospho-L-histidine.</text>
        <dbReference type="EC" id="2.7.13.3"/>
    </reaction>
</comment>
<evidence type="ECO:0000259" key="16">
    <source>
        <dbReference type="PROSITE" id="PS50112"/>
    </source>
</evidence>
<dbReference type="Pfam" id="PF00672">
    <property type="entry name" value="HAMP"/>
    <property type="match status" value="1"/>
</dbReference>
<keyword evidence="10" id="KW-0067">ATP-binding</keyword>
<evidence type="ECO:0000256" key="3">
    <source>
        <dbReference type="ARBA" id="ARBA00012438"/>
    </source>
</evidence>
<dbReference type="Pfam" id="PF19312">
    <property type="entry name" value="NtrY_N"/>
    <property type="match status" value="1"/>
</dbReference>
<feature type="transmembrane region" description="Helical" evidence="14">
    <location>
        <begin position="304"/>
        <end position="331"/>
    </location>
</feature>
<evidence type="ECO:0000256" key="9">
    <source>
        <dbReference type="ARBA" id="ARBA00022777"/>
    </source>
</evidence>
<evidence type="ECO:0000259" key="15">
    <source>
        <dbReference type="PROSITE" id="PS50109"/>
    </source>
</evidence>
<keyword evidence="7 14" id="KW-0812">Transmembrane</keyword>
<feature type="domain" description="Histidine kinase" evidence="15">
    <location>
        <begin position="521"/>
        <end position="741"/>
    </location>
</feature>
<evidence type="ECO:0000256" key="4">
    <source>
        <dbReference type="ARBA" id="ARBA00022475"/>
    </source>
</evidence>
<dbReference type="InterPro" id="IPR036890">
    <property type="entry name" value="HATPase_C_sf"/>
</dbReference>
<keyword evidence="12" id="KW-0902">Two-component regulatory system</keyword>
<dbReference type="AlphaFoldDB" id="A0A846N2L6"/>
<evidence type="ECO:0000313" key="18">
    <source>
        <dbReference type="EMBL" id="NIK89976.1"/>
    </source>
</evidence>
<dbReference type="RefSeq" id="WP_167084139.1">
    <property type="nucleotide sequence ID" value="NZ_BAAADC010000001.1"/>
</dbReference>
<protein>
    <recommendedName>
        <fullName evidence="3">histidine kinase</fullName>
        <ecNumber evidence="3">2.7.13.3</ecNumber>
    </recommendedName>
</protein>
<evidence type="ECO:0000256" key="1">
    <source>
        <dbReference type="ARBA" id="ARBA00000085"/>
    </source>
</evidence>
<dbReference type="SMART" id="SM00388">
    <property type="entry name" value="HisKA"/>
    <property type="match status" value="1"/>
</dbReference>
<dbReference type="Gene3D" id="3.30.565.10">
    <property type="entry name" value="Histidine kinase-like ATPase, C-terminal domain"/>
    <property type="match status" value="1"/>
</dbReference>
<dbReference type="InterPro" id="IPR000014">
    <property type="entry name" value="PAS"/>
</dbReference>
<reference evidence="18 19" key="1">
    <citation type="submission" date="2020-03" db="EMBL/GenBank/DDBJ databases">
        <title>Genomic Encyclopedia of Type Strains, Phase IV (KMG-IV): sequencing the most valuable type-strain genomes for metagenomic binning, comparative biology and taxonomic classification.</title>
        <authorList>
            <person name="Goeker M."/>
        </authorList>
    </citation>
    <scope>NUCLEOTIDE SEQUENCE [LARGE SCALE GENOMIC DNA]</scope>
    <source>
        <strain evidence="18 19">DSM 19867</strain>
    </source>
</reference>
<name>A0A846N2L6_9PROT</name>
<dbReference type="PANTHER" id="PTHR42878">
    <property type="entry name" value="TWO-COMPONENT HISTIDINE KINASE"/>
    <property type="match status" value="1"/>
</dbReference>
<dbReference type="FunFam" id="1.10.287.130:FF:000107">
    <property type="entry name" value="Sensor histidine kinase YycG"/>
    <property type="match status" value="1"/>
</dbReference>
<dbReference type="PROSITE" id="PS50112">
    <property type="entry name" value="PAS"/>
    <property type="match status" value="1"/>
</dbReference>
<dbReference type="Gene3D" id="6.10.340.10">
    <property type="match status" value="1"/>
</dbReference>
<feature type="transmembrane region" description="Helical" evidence="14">
    <location>
        <begin position="24"/>
        <end position="45"/>
    </location>
</feature>
<keyword evidence="9 18" id="KW-0418">Kinase</keyword>
<dbReference type="Pfam" id="PF00512">
    <property type="entry name" value="HisKA"/>
    <property type="match status" value="1"/>
</dbReference>
<keyword evidence="6 18" id="KW-0808">Transferase</keyword>
<gene>
    <name evidence="18" type="ORF">FHS83_003294</name>
</gene>
<dbReference type="Gene3D" id="3.30.450.20">
    <property type="entry name" value="PAS domain"/>
    <property type="match status" value="1"/>
</dbReference>
<dbReference type="PROSITE" id="PS50109">
    <property type="entry name" value="HIS_KIN"/>
    <property type="match status" value="1"/>
</dbReference>
<proteinExistence type="predicted"/>
<dbReference type="GO" id="GO:0005524">
    <property type="term" value="F:ATP binding"/>
    <property type="evidence" value="ECO:0007669"/>
    <property type="project" value="UniProtKB-KW"/>
</dbReference>
<dbReference type="CDD" id="cd06225">
    <property type="entry name" value="HAMP"/>
    <property type="match status" value="1"/>
</dbReference>
<dbReference type="Pfam" id="PF02518">
    <property type="entry name" value="HATPase_c"/>
    <property type="match status" value="1"/>
</dbReference>
<dbReference type="InterPro" id="IPR003660">
    <property type="entry name" value="HAMP_dom"/>
</dbReference>
<dbReference type="InterPro" id="IPR050351">
    <property type="entry name" value="BphY/WalK/GraS-like"/>
</dbReference>
<evidence type="ECO:0000256" key="13">
    <source>
        <dbReference type="ARBA" id="ARBA00023136"/>
    </source>
</evidence>
<dbReference type="CDD" id="cd00082">
    <property type="entry name" value="HisKA"/>
    <property type="match status" value="1"/>
</dbReference>
<dbReference type="GO" id="GO:0000155">
    <property type="term" value="F:phosphorelay sensor kinase activity"/>
    <property type="evidence" value="ECO:0007669"/>
    <property type="project" value="InterPro"/>
</dbReference>
<feature type="transmembrane region" description="Helical" evidence="14">
    <location>
        <begin position="100"/>
        <end position="123"/>
    </location>
</feature>
<evidence type="ECO:0000256" key="14">
    <source>
        <dbReference type="SAM" id="Phobius"/>
    </source>
</evidence>
<evidence type="ECO:0000256" key="6">
    <source>
        <dbReference type="ARBA" id="ARBA00022679"/>
    </source>
</evidence>
<dbReference type="PRINTS" id="PR00344">
    <property type="entry name" value="BCTRLSENSOR"/>
</dbReference>
<dbReference type="PANTHER" id="PTHR42878:SF7">
    <property type="entry name" value="SENSOR HISTIDINE KINASE GLRK"/>
    <property type="match status" value="1"/>
</dbReference>
<dbReference type="InterPro" id="IPR003661">
    <property type="entry name" value="HisK_dim/P_dom"/>
</dbReference>
<evidence type="ECO:0000256" key="10">
    <source>
        <dbReference type="ARBA" id="ARBA00022840"/>
    </source>
</evidence>
<dbReference type="Proteomes" id="UP000570514">
    <property type="component" value="Unassembled WGS sequence"/>
</dbReference>
<dbReference type="SMART" id="SM00091">
    <property type="entry name" value="PAS"/>
    <property type="match status" value="1"/>
</dbReference>
<keyword evidence="13 14" id="KW-0472">Membrane</keyword>
<dbReference type="EMBL" id="JAASRM010000001">
    <property type="protein sequence ID" value="NIK89976.1"/>
    <property type="molecule type" value="Genomic_DNA"/>
</dbReference>
<organism evidence="18 19">
    <name type="scientific">Rhizomicrobium palustre</name>
    <dbReference type="NCBI Taxonomy" id="189966"/>
    <lineage>
        <taxon>Bacteria</taxon>
        <taxon>Pseudomonadati</taxon>
        <taxon>Pseudomonadota</taxon>
        <taxon>Alphaproteobacteria</taxon>
        <taxon>Micropepsales</taxon>
        <taxon>Micropepsaceae</taxon>
        <taxon>Rhizomicrobium</taxon>
    </lineage>
</organism>
<dbReference type="PIRSF" id="PIRSF037532">
    <property type="entry name" value="STHK_NtrY"/>
    <property type="match status" value="1"/>
</dbReference>
<comment type="caution">
    <text evidence="18">The sequence shown here is derived from an EMBL/GenBank/DDBJ whole genome shotgun (WGS) entry which is preliminary data.</text>
</comment>
<dbReference type="PROSITE" id="PS50885">
    <property type="entry name" value="HAMP"/>
    <property type="match status" value="1"/>
</dbReference>
<dbReference type="SUPFAM" id="SSF55874">
    <property type="entry name" value="ATPase domain of HSP90 chaperone/DNA topoisomerase II/histidine kinase"/>
    <property type="match status" value="1"/>
</dbReference>
<evidence type="ECO:0000256" key="5">
    <source>
        <dbReference type="ARBA" id="ARBA00022553"/>
    </source>
</evidence>
<dbReference type="EC" id="2.7.13.3" evidence="3"/>
<dbReference type="Pfam" id="PF00989">
    <property type="entry name" value="PAS"/>
    <property type="match status" value="1"/>
</dbReference>
<feature type="domain" description="HAMP" evidence="17">
    <location>
        <begin position="332"/>
        <end position="385"/>
    </location>
</feature>
<keyword evidence="4" id="KW-1003">Cell membrane</keyword>
<feature type="domain" description="PAS" evidence="16">
    <location>
        <begin position="397"/>
        <end position="466"/>
    </location>
</feature>
<dbReference type="GO" id="GO:0006355">
    <property type="term" value="P:regulation of DNA-templated transcription"/>
    <property type="evidence" value="ECO:0007669"/>
    <property type="project" value="InterPro"/>
</dbReference>
<dbReference type="GO" id="GO:0000156">
    <property type="term" value="F:phosphorelay response regulator activity"/>
    <property type="evidence" value="ECO:0007669"/>
    <property type="project" value="TreeGrafter"/>
</dbReference>